<dbReference type="InterPro" id="IPR036857">
    <property type="entry name" value="Thyroglobulin_1_sf"/>
</dbReference>
<feature type="signal peptide" evidence="2">
    <location>
        <begin position="1"/>
        <end position="23"/>
    </location>
</feature>
<dbReference type="PROSITE" id="PS00484">
    <property type="entry name" value="THYROGLOBULIN_1_1"/>
    <property type="match status" value="1"/>
</dbReference>
<feature type="domain" description="Thyroglobulin type-1" evidence="3">
    <location>
        <begin position="87"/>
        <end position="116"/>
    </location>
</feature>
<evidence type="ECO:0000256" key="1">
    <source>
        <dbReference type="ARBA" id="ARBA00023157"/>
    </source>
</evidence>
<dbReference type="SUPFAM" id="SSF57610">
    <property type="entry name" value="Thyroglobulin type-1 domain"/>
    <property type="match status" value="1"/>
</dbReference>
<organism evidence="4 5">
    <name type="scientific">Hypsibius exemplaris</name>
    <name type="common">Freshwater tardigrade</name>
    <dbReference type="NCBI Taxonomy" id="2072580"/>
    <lineage>
        <taxon>Eukaryota</taxon>
        <taxon>Metazoa</taxon>
        <taxon>Ecdysozoa</taxon>
        <taxon>Tardigrada</taxon>
        <taxon>Eutardigrada</taxon>
        <taxon>Parachela</taxon>
        <taxon>Hypsibioidea</taxon>
        <taxon>Hypsibiidae</taxon>
        <taxon>Hypsibius</taxon>
    </lineage>
</organism>
<reference evidence="5" key="1">
    <citation type="submission" date="2017-01" db="EMBL/GenBank/DDBJ databases">
        <title>Comparative genomics of anhydrobiosis in the tardigrade Hypsibius dujardini.</title>
        <authorList>
            <person name="Yoshida Y."/>
            <person name="Koutsovoulos G."/>
            <person name="Laetsch D."/>
            <person name="Stevens L."/>
            <person name="Kumar S."/>
            <person name="Horikawa D."/>
            <person name="Ishino K."/>
            <person name="Komine S."/>
            <person name="Tomita M."/>
            <person name="Blaxter M."/>
            <person name="Arakawa K."/>
        </authorList>
    </citation>
    <scope>NUCLEOTIDE SEQUENCE [LARGE SCALE GENOMIC DNA]</scope>
    <source>
        <strain evidence="5">Z151</strain>
    </source>
</reference>
<keyword evidence="5" id="KW-1185">Reference proteome</keyword>
<evidence type="ECO:0000313" key="4">
    <source>
        <dbReference type="EMBL" id="OWA51675.1"/>
    </source>
</evidence>
<proteinExistence type="predicted"/>
<name>A0A9X6NCM1_HYPEX</name>
<keyword evidence="1" id="KW-1015">Disulfide bond</keyword>
<dbReference type="EMBL" id="MTYJ01000235">
    <property type="protein sequence ID" value="OWA51675.1"/>
    <property type="molecule type" value="Genomic_DNA"/>
</dbReference>
<evidence type="ECO:0000259" key="3">
    <source>
        <dbReference type="PROSITE" id="PS00484"/>
    </source>
</evidence>
<feature type="chain" id="PRO_5040873625" description="Thyroglobulin type-1 domain-containing protein" evidence="2">
    <location>
        <begin position="24"/>
        <end position="210"/>
    </location>
</feature>
<gene>
    <name evidence="4" type="ORF">BV898_16149</name>
</gene>
<evidence type="ECO:0000313" key="5">
    <source>
        <dbReference type="Proteomes" id="UP000192578"/>
    </source>
</evidence>
<dbReference type="AlphaFoldDB" id="A0A9X6NCM1"/>
<dbReference type="Proteomes" id="UP000192578">
    <property type="component" value="Unassembled WGS sequence"/>
</dbReference>
<dbReference type="InterPro" id="IPR000716">
    <property type="entry name" value="Thyroglobulin_1"/>
</dbReference>
<comment type="caution">
    <text evidence="4">The sequence shown here is derived from an EMBL/GenBank/DDBJ whole genome shotgun (WGS) entry which is preliminary data.</text>
</comment>
<protein>
    <recommendedName>
        <fullName evidence="3">Thyroglobulin type-1 domain-containing protein</fullName>
    </recommendedName>
</protein>
<accession>A0A9X6NCM1</accession>
<sequence>MAVRPKSFFLAGIILAYCCPASAQGPDLPINTCNDYLKLAMSSTPIIGVPNSQTFEVSGNPAWKGPGRIPTSGGNGMKMVLPGKSSWLPSCNANGSYVMLQKRVNGDLFCVRPENGEVAFEIKSKPASGEYACACPVQNFQAWRAIVRGAIIPECDEATGLYKPQQWYRDSGSNPNQVCMTSDGTITTKRTERFRFGAGTCTAGGVFVPK</sequence>
<keyword evidence="2" id="KW-0732">Signal</keyword>
<evidence type="ECO:0000256" key="2">
    <source>
        <dbReference type="SAM" id="SignalP"/>
    </source>
</evidence>